<proteinExistence type="predicted"/>
<protein>
    <submittedName>
        <fullName evidence="1">Uncharacterized protein</fullName>
    </submittedName>
</protein>
<dbReference type="Proteomes" id="UP000179157">
    <property type="component" value="Unassembled WGS sequence"/>
</dbReference>
<reference evidence="1 2" key="1">
    <citation type="journal article" date="2016" name="Nat. Commun.">
        <title>Thousands of microbial genomes shed light on interconnected biogeochemical processes in an aquifer system.</title>
        <authorList>
            <person name="Anantharaman K."/>
            <person name="Brown C.T."/>
            <person name="Hug L.A."/>
            <person name="Sharon I."/>
            <person name="Castelle C.J."/>
            <person name="Probst A.J."/>
            <person name="Thomas B.C."/>
            <person name="Singh A."/>
            <person name="Wilkins M.J."/>
            <person name="Karaoz U."/>
            <person name="Brodie E.L."/>
            <person name="Williams K.H."/>
            <person name="Hubbard S.S."/>
            <person name="Banfield J.F."/>
        </authorList>
    </citation>
    <scope>NUCLEOTIDE SEQUENCE [LARGE SCALE GENOMIC DNA]</scope>
    <source>
        <strain evidence="2">RBG_16_55_9</strain>
    </source>
</reference>
<name>A0A1F5UNJ0_FRAXR</name>
<evidence type="ECO:0000313" key="2">
    <source>
        <dbReference type="Proteomes" id="UP000179157"/>
    </source>
</evidence>
<gene>
    <name evidence="1" type="ORF">A2Z21_03765</name>
</gene>
<evidence type="ECO:0000313" key="1">
    <source>
        <dbReference type="EMBL" id="OGF52695.1"/>
    </source>
</evidence>
<dbReference type="EMBL" id="MFGX01000131">
    <property type="protein sequence ID" value="OGF52695.1"/>
    <property type="molecule type" value="Genomic_DNA"/>
</dbReference>
<organism evidence="1 2">
    <name type="scientific">Fraserbacteria sp. (strain RBG_16_55_9)</name>
    <dbReference type="NCBI Taxonomy" id="1817864"/>
    <lineage>
        <taxon>Bacteria</taxon>
        <taxon>Candidatus Fraseribacteriota</taxon>
    </lineage>
</organism>
<dbReference type="AlphaFoldDB" id="A0A1F5UNJ0"/>
<sequence>MPERTLDNAAVKRWMKDQQVAQERIEKERVHFLLNLTEEEALRLHLGFMGMEAQYRNTQVGEPSPSPLLMAMRQALRRHPSEE</sequence>
<accession>A0A1F5UNJ0</accession>
<comment type="caution">
    <text evidence="1">The sequence shown here is derived from an EMBL/GenBank/DDBJ whole genome shotgun (WGS) entry which is preliminary data.</text>
</comment>